<keyword evidence="1" id="KW-0175">Coiled coil</keyword>
<protein>
    <submittedName>
        <fullName evidence="3">Uncharacterized protein</fullName>
    </submittedName>
</protein>
<evidence type="ECO:0000256" key="2">
    <source>
        <dbReference type="SAM" id="MobiDB-lite"/>
    </source>
</evidence>
<gene>
    <name evidence="3" type="ORF">PGLA1383_LOCUS19914</name>
</gene>
<evidence type="ECO:0000313" key="4">
    <source>
        <dbReference type="Proteomes" id="UP000654075"/>
    </source>
</evidence>
<comment type="caution">
    <text evidence="3">The sequence shown here is derived from an EMBL/GenBank/DDBJ whole genome shotgun (WGS) entry which is preliminary data.</text>
</comment>
<evidence type="ECO:0000313" key="3">
    <source>
        <dbReference type="EMBL" id="CAE8601627.1"/>
    </source>
</evidence>
<feature type="coiled-coil region" evidence="1">
    <location>
        <begin position="195"/>
        <end position="229"/>
    </location>
</feature>
<feature type="non-terminal residue" evidence="3">
    <location>
        <position position="1"/>
    </location>
</feature>
<dbReference type="SUPFAM" id="SSF52266">
    <property type="entry name" value="SGNH hydrolase"/>
    <property type="match status" value="1"/>
</dbReference>
<keyword evidence="4" id="KW-1185">Reference proteome</keyword>
<dbReference type="InterPro" id="IPR036514">
    <property type="entry name" value="SGNH_hydro_sf"/>
</dbReference>
<feature type="region of interest" description="Disordered" evidence="2">
    <location>
        <begin position="829"/>
        <end position="863"/>
    </location>
</feature>
<reference evidence="3" key="1">
    <citation type="submission" date="2021-02" db="EMBL/GenBank/DDBJ databases">
        <authorList>
            <person name="Dougan E. K."/>
            <person name="Rhodes N."/>
            <person name="Thang M."/>
            <person name="Chan C."/>
        </authorList>
    </citation>
    <scope>NUCLEOTIDE SEQUENCE</scope>
</reference>
<dbReference type="Gene3D" id="3.40.50.1110">
    <property type="entry name" value="SGNH hydrolase"/>
    <property type="match status" value="1"/>
</dbReference>
<dbReference type="Proteomes" id="UP000654075">
    <property type="component" value="Unassembled WGS sequence"/>
</dbReference>
<name>A0A813EV29_POLGL</name>
<accession>A0A813EV29</accession>
<organism evidence="3 4">
    <name type="scientific">Polarella glacialis</name>
    <name type="common">Dinoflagellate</name>
    <dbReference type="NCBI Taxonomy" id="89957"/>
    <lineage>
        <taxon>Eukaryota</taxon>
        <taxon>Sar</taxon>
        <taxon>Alveolata</taxon>
        <taxon>Dinophyceae</taxon>
        <taxon>Suessiales</taxon>
        <taxon>Suessiaceae</taxon>
        <taxon>Polarella</taxon>
    </lineage>
</organism>
<sequence length="1240" mass="130336">MAKDLEELRLHAAGAKEALEAQAAAALEAQAAAAGAKEALEAESVELEFLRQQASGQGALHREVAVAMQELRLRAEEESSCYNKAVEELHGAHELNKRQELEEHRLQQQLLEQTSQPSLDSTRPSDDYQELQRKVEAALAEAAQGRDSFAAERVLLSSELAGFQAESRAALDEASLAVRRAVETGSVLAEETALRRELQKQNEEQRFAAEDLEERLARNSAEASQQAHKANCAELRLQQLALRRAGSLGDLSARSQRSAARSLRRDASAETCTMTASSAAADPQVALALELGSSATAQLDWRVVPGIEGKPLCAVTVEDVCGPSSARMAAAVSRTAIPPPRYSLPSSANLTAHTEARLFRVDTDALGLKAAVAQTAEAAVSAEAAKASALQLCLPPPMPQKDIIERKVRVQSVSVDVGDETTRPPLAPYPPSRVLASPRTPGEGALTARTASVCDEETPVQGLGLGLATAAANMACAAADAAAEGQQAASEALSKLEEGAVTAKTAEADFKAITAAVRPESVLPATTPAPAPTQASGVATLPSTAAMTANTEALEMAAEASEVGIAQALASAAQKAVEALREDLAESSSAAGSVLVSKKVVQDSLIPSPLWDGTPCSPEPSIGVHSVKASESTFAEAREAELLAASLETPPCDAEAKVNVFSPHGLSTSGGMASPMSRASLAGTVEPESWAAAAACADAVADAMAAGWKSGATEAKILISPAGSFVSKEGDPLLESQSAFDPEVVDMESVATVSHWSEANGLVPELGSSIFGLKADAGKARSDAECASQQAGSWAPLGSEADTEAAVEQATMKIADAVLDGMTCAISGEQIGKRPNDGPNDLSGLSTEARDSDPAMASSIQPCSRQLRSVATGSFMSNSALEGRSEARVSAWVQCLPRTVSPHLPPAAARGALPAVCSSPSSQNATRAPAPRLTAAAVASASYVVARGCRLIRRRSKGTGNSRGTLLRAAVASTQAAESTRDQDKVVLLGDSVLDNFYWLEDPKQHLRVQLEEELRASRNQKIKALACVNLAVDQMTTFDFIERKTTQNPWEPYAAARKLVGFEDPQDEEYVVGKDGSIRSVKNLKRLKAVRWAVLSLGGNDVYLNSQVQTSLLTSLLPPFKQKRVEVAEAFGQRLRKAVAELRKAAPEAALVLVIPYQPHKDFSLLLGAPINADGERIAGDFTGDIARNLERQNLSDLVTPMIKEILATAREVGCAVVDLSRTLDPECEEHYGTGEIGR</sequence>
<evidence type="ECO:0000256" key="1">
    <source>
        <dbReference type="SAM" id="Coils"/>
    </source>
</evidence>
<dbReference type="AlphaFoldDB" id="A0A813EV29"/>
<proteinExistence type="predicted"/>
<dbReference type="EMBL" id="CAJNNV010013371">
    <property type="protein sequence ID" value="CAE8601627.1"/>
    <property type="molecule type" value="Genomic_DNA"/>
</dbReference>